<organism evidence="2 3">
    <name type="scientific">Enterovibrio nigricans DSM 22720</name>
    <dbReference type="NCBI Taxonomy" id="1121868"/>
    <lineage>
        <taxon>Bacteria</taxon>
        <taxon>Pseudomonadati</taxon>
        <taxon>Pseudomonadota</taxon>
        <taxon>Gammaproteobacteria</taxon>
        <taxon>Vibrionales</taxon>
        <taxon>Vibrionaceae</taxon>
        <taxon>Enterovibrio</taxon>
    </lineage>
</organism>
<evidence type="ECO:0000313" key="2">
    <source>
        <dbReference type="EMBL" id="SKA70505.1"/>
    </source>
</evidence>
<sequence>MNKSKLTLSMSALSLLLGISDTVFAGGGGPPPPDKCAHLQNIQSGVFANYIAVTNSCPYRVILNYYDPLDRRWKAKGALGTNTHSKPYYFHVGAFVSQYNFQKTN</sequence>
<reference evidence="3" key="1">
    <citation type="submission" date="2017-02" db="EMBL/GenBank/DDBJ databases">
        <authorList>
            <person name="Varghese N."/>
            <person name="Submissions S."/>
        </authorList>
    </citation>
    <scope>NUCLEOTIDE SEQUENCE [LARGE SCALE GENOMIC DNA]</scope>
    <source>
        <strain evidence="3">DSM 22720</strain>
    </source>
</reference>
<dbReference type="EMBL" id="FUXU01000129">
    <property type="protein sequence ID" value="SKA70505.1"/>
    <property type="molecule type" value="Genomic_DNA"/>
</dbReference>
<name>A0A1T4W099_9GAMM</name>
<keyword evidence="3" id="KW-1185">Reference proteome</keyword>
<feature type="signal peptide" evidence="1">
    <location>
        <begin position="1"/>
        <end position="25"/>
    </location>
</feature>
<dbReference type="RefSeq" id="WP_139367834.1">
    <property type="nucleotide sequence ID" value="NZ_FUXU01000129.1"/>
</dbReference>
<dbReference type="Proteomes" id="UP000190162">
    <property type="component" value="Unassembled WGS sequence"/>
</dbReference>
<evidence type="ECO:0000256" key="1">
    <source>
        <dbReference type="SAM" id="SignalP"/>
    </source>
</evidence>
<evidence type="ECO:0000313" key="3">
    <source>
        <dbReference type="Proteomes" id="UP000190162"/>
    </source>
</evidence>
<gene>
    <name evidence="2" type="ORF">SAMN02745132_04580</name>
</gene>
<dbReference type="AlphaFoldDB" id="A0A1T4W099"/>
<protein>
    <submittedName>
        <fullName evidence="2">Uncharacterized protein</fullName>
    </submittedName>
</protein>
<accession>A0A1T4W099</accession>
<feature type="chain" id="PRO_5013205071" evidence="1">
    <location>
        <begin position="26"/>
        <end position="105"/>
    </location>
</feature>
<keyword evidence="1" id="KW-0732">Signal</keyword>
<proteinExistence type="predicted"/>